<dbReference type="Proteomes" id="UP001519460">
    <property type="component" value="Unassembled WGS sequence"/>
</dbReference>
<accession>A0ABD0JUJ3</accession>
<dbReference type="EMBL" id="JACVVK020000331">
    <property type="protein sequence ID" value="KAK7478198.1"/>
    <property type="molecule type" value="Genomic_DNA"/>
</dbReference>
<evidence type="ECO:0000313" key="3">
    <source>
        <dbReference type="Proteomes" id="UP001519460"/>
    </source>
</evidence>
<feature type="compositionally biased region" description="Basic and acidic residues" evidence="1">
    <location>
        <begin position="77"/>
        <end position="91"/>
    </location>
</feature>
<feature type="compositionally biased region" description="Basic and acidic residues" evidence="1">
    <location>
        <begin position="258"/>
        <end position="299"/>
    </location>
</feature>
<feature type="compositionally biased region" description="Polar residues" evidence="1">
    <location>
        <begin position="1"/>
        <end position="10"/>
    </location>
</feature>
<evidence type="ECO:0000313" key="2">
    <source>
        <dbReference type="EMBL" id="KAK7478198.1"/>
    </source>
</evidence>
<feature type="compositionally biased region" description="Basic and acidic residues" evidence="1">
    <location>
        <begin position="12"/>
        <end position="25"/>
    </location>
</feature>
<feature type="compositionally biased region" description="Basic and acidic residues" evidence="1">
    <location>
        <begin position="437"/>
        <end position="451"/>
    </location>
</feature>
<feature type="compositionally biased region" description="Basic and acidic residues" evidence="1">
    <location>
        <begin position="139"/>
        <end position="152"/>
    </location>
</feature>
<feature type="compositionally biased region" description="Basic and acidic residues" evidence="1">
    <location>
        <begin position="118"/>
        <end position="129"/>
    </location>
</feature>
<proteinExistence type="predicted"/>
<feature type="compositionally biased region" description="Basic and acidic residues" evidence="1">
    <location>
        <begin position="180"/>
        <end position="202"/>
    </location>
</feature>
<name>A0ABD0JUJ3_9CAEN</name>
<sequence length="524" mass="57562">MSEISNSNTAREAPRRQDEKKRTPVECKQSPTGRPKGQGQVSSGQEQGGPYRMSNIKNSNRRIERESPRRLGGKQRAGVEGKNSPRERRQGQDQVSSGQDRGEPYRMSNSNNSNIQRESSRRQGEKQRVAVEGITSPTEEGRVGSNQERDKPMSTLNNSNIEREAKSNEEQPAAGGRSKAPTEHPGGQDRVDPGQELGEPKRTPRTNDSNTEREARSDEEQPAADGRSKPPTEHPRGQGQVDSGQLRDEPRSAPSDSYIEREASSNDERPTADECSKPPTEHPGGQDRVDPVQELDKLKRTSKINDSNIECEVTIRQNEEQSTAVEGSNPPTGHPAGQVQVGLGQKRDEPKGPVIASNAELETHRRQNEEQSIAVEGGNPPTENPGAQDRVDSCPERGELNRRTINDSNVQRETHRRQNKEQPNAAESSDLPTGHPEGQHRADSGHERLEADSEIATPGADVSQEEFTALASRVGRVESSIESLQVILAAVLSKVDDLEEESQLVEMFVDDVVQSVKPDTGFDA</sequence>
<feature type="compositionally biased region" description="Polar residues" evidence="1">
    <location>
        <begin position="107"/>
        <end position="117"/>
    </location>
</feature>
<evidence type="ECO:0000256" key="1">
    <source>
        <dbReference type="SAM" id="MobiDB-lite"/>
    </source>
</evidence>
<feature type="compositionally biased region" description="Polar residues" evidence="1">
    <location>
        <begin position="421"/>
        <end position="431"/>
    </location>
</feature>
<keyword evidence="3" id="KW-1185">Reference proteome</keyword>
<protein>
    <submittedName>
        <fullName evidence="2">Uncharacterized protein</fullName>
    </submittedName>
</protein>
<dbReference type="AlphaFoldDB" id="A0ABD0JUJ3"/>
<feature type="compositionally biased region" description="Basic and acidic residues" evidence="1">
    <location>
        <begin position="210"/>
        <end position="219"/>
    </location>
</feature>
<feature type="region of interest" description="Disordered" evidence="1">
    <location>
        <begin position="1"/>
        <end position="463"/>
    </location>
</feature>
<feature type="compositionally biased region" description="Basic and acidic residues" evidence="1">
    <location>
        <begin position="389"/>
        <end position="413"/>
    </location>
</feature>
<dbReference type="Gene3D" id="1.20.5.340">
    <property type="match status" value="1"/>
</dbReference>
<reference evidence="2 3" key="1">
    <citation type="journal article" date="2023" name="Sci. Data">
        <title>Genome assembly of the Korean intertidal mud-creeper Batillaria attramentaria.</title>
        <authorList>
            <person name="Patra A.K."/>
            <person name="Ho P.T."/>
            <person name="Jun S."/>
            <person name="Lee S.J."/>
            <person name="Kim Y."/>
            <person name="Won Y.J."/>
        </authorList>
    </citation>
    <scope>NUCLEOTIDE SEQUENCE [LARGE SCALE GENOMIC DNA]</scope>
    <source>
        <strain evidence="2">Wonlab-2016</strain>
    </source>
</reference>
<comment type="caution">
    <text evidence="2">The sequence shown here is derived from an EMBL/GenBank/DDBJ whole genome shotgun (WGS) entry which is preliminary data.</text>
</comment>
<gene>
    <name evidence="2" type="ORF">BaRGS_00030559</name>
</gene>
<feature type="compositionally biased region" description="Polar residues" evidence="1">
    <location>
        <begin position="320"/>
        <end position="331"/>
    </location>
</feature>
<organism evidence="2 3">
    <name type="scientific">Batillaria attramentaria</name>
    <dbReference type="NCBI Taxonomy" id="370345"/>
    <lineage>
        <taxon>Eukaryota</taxon>
        <taxon>Metazoa</taxon>
        <taxon>Spiralia</taxon>
        <taxon>Lophotrochozoa</taxon>
        <taxon>Mollusca</taxon>
        <taxon>Gastropoda</taxon>
        <taxon>Caenogastropoda</taxon>
        <taxon>Sorbeoconcha</taxon>
        <taxon>Cerithioidea</taxon>
        <taxon>Batillariidae</taxon>
        <taxon>Batillaria</taxon>
    </lineage>
</organism>
<feature type="compositionally biased region" description="Basic and acidic residues" evidence="1">
    <location>
        <begin position="226"/>
        <end position="236"/>
    </location>
</feature>
<feature type="compositionally biased region" description="Low complexity" evidence="1">
    <location>
        <begin position="37"/>
        <end position="49"/>
    </location>
</feature>